<dbReference type="Proteomes" id="UP000784294">
    <property type="component" value="Unassembled WGS sequence"/>
</dbReference>
<gene>
    <name evidence="3" type="ORF">PXEA_LOCUS31437</name>
</gene>
<feature type="region of interest" description="Disordered" evidence="1">
    <location>
        <begin position="75"/>
        <end position="95"/>
    </location>
</feature>
<evidence type="ECO:0000256" key="2">
    <source>
        <dbReference type="SAM" id="Phobius"/>
    </source>
</evidence>
<evidence type="ECO:0000313" key="3">
    <source>
        <dbReference type="EMBL" id="VEL37997.1"/>
    </source>
</evidence>
<keyword evidence="2" id="KW-1133">Transmembrane helix</keyword>
<name>A0A3S5B1X6_9PLAT</name>
<accession>A0A3S5B1X6</accession>
<proteinExistence type="predicted"/>
<sequence>MAARPRRYHFDFSLLSEEASYPKAEINPAYHPMHHHHHRHHHLHPQHLHSSRRPAGKTLQSQLLGHPCSAQSRPLHPRLCGSRSHSYHQQRHLEDTSLESVCPESVHRTQPGIVDSGGPTVAATRISCPVLSTATLPLFPSLSHSHSSASQSSSSWSSVPPSGSPLQSSMSRRWPTTQSSRSDRNIPISTPQVSDLGVLSSGEQEISDVREVITVEAETIEVTPVIQEAEGEVEQLQEIADSPGHLVSSCTLSSEVPIRMLHSQTPFSLPGSETSGICEQSCDFNIIISDPQAIPESIDRDRRFSADIHAGFSSSTEEEAAFETDDRSTFRRVRTHFIMFEIFIFFFYLCFKR</sequence>
<feature type="region of interest" description="Disordered" evidence="1">
    <location>
        <begin position="34"/>
        <end position="55"/>
    </location>
</feature>
<organism evidence="3 4">
    <name type="scientific">Protopolystoma xenopodis</name>
    <dbReference type="NCBI Taxonomy" id="117903"/>
    <lineage>
        <taxon>Eukaryota</taxon>
        <taxon>Metazoa</taxon>
        <taxon>Spiralia</taxon>
        <taxon>Lophotrochozoa</taxon>
        <taxon>Platyhelminthes</taxon>
        <taxon>Monogenea</taxon>
        <taxon>Polyopisthocotylea</taxon>
        <taxon>Polystomatidea</taxon>
        <taxon>Polystomatidae</taxon>
        <taxon>Protopolystoma</taxon>
    </lineage>
</organism>
<feature type="transmembrane region" description="Helical" evidence="2">
    <location>
        <begin position="333"/>
        <end position="351"/>
    </location>
</feature>
<keyword evidence="4" id="KW-1185">Reference proteome</keyword>
<feature type="compositionally biased region" description="Polar residues" evidence="1">
    <location>
        <begin position="167"/>
        <end position="180"/>
    </location>
</feature>
<keyword evidence="2" id="KW-0472">Membrane</keyword>
<keyword evidence="2" id="KW-0812">Transmembrane</keyword>
<feature type="region of interest" description="Disordered" evidence="1">
    <location>
        <begin position="142"/>
        <end position="200"/>
    </location>
</feature>
<dbReference type="AlphaFoldDB" id="A0A3S5B1X6"/>
<feature type="compositionally biased region" description="Low complexity" evidence="1">
    <location>
        <begin position="142"/>
        <end position="166"/>
    </location>
</feature>
<dbReference type="EMBL" id="CAAALY010256574">
    <property type="protein sequence ID" value="VEL37997.1"/>
    <property type="molecule type" value="Genomic_DNA"/>
</dbReference>
<evidence type="ECO:0000256" key="1">
    <source>
        <dbReference type="SAM" id="MobiDB-lite"/>
    </source>
</evidence>
<comment type="caution">
    <text evidence="3">The sequence shown here is derived from an EMBL/GenBank/DDBJ whole genome shotgun (WGS) entry which is preliminary data.</text>
</comment>
<evidence type="ECO:0000313" key="4">
    <source>
        <dbReference type="Proteomes" id="UP000784294"/>
    </source>
</evidence>
<protein>
    <submittedName>
        <fullName evidence="3">Uncharacterized protein</fullName>
    </submittedName>
</protein>
<reference evidence="3" key="1">
    <citation type="submission" date="2018-11" db="EMBL/GenBank/DDBJ databases">
        <authorList>
            <consortium name="Pathogen Informatics"/>
        </authorList>
    </citation>
    <scope>NUCLEOTIDE SEQUENCE</scope>
</reference>